<dbReference type="EMBL" id="NCUE01000015">
    <property type="protein sequence ID" value="ORO44805.1"/>
    <property type="molecule type" value="Genomic_DNA"/>
</dbReference>
<accession>A0A1X1GDE0</accession>
<dbReference type="AlphaFoldDB" id="A0A1X1GDE0"/>
<gene>
    <name evidence="1" type="ORF">B7727_01595</name>
</gene>
<comment type="caution">
    <text evidence="1">The sequence shown here is derived from an EMBL/GenBank/DDBJ whole genome shotgun (WGS) entry which is preliminary data.</text>
</comment>
<dbReference type="Proteomes" id="UP000193958">
    <property type="component" value="Unassembled WGS sequence"/>
</dbReference>
<evidence type="ECO:0000313" key="2">
    <source>
        <dbReference type="Proteomes" id="UP000193958"/>
    </source>
</evidence>
<proteinExistence type="predicted"/>
<dbReference type="RefSeq" id="WP_084920028.1">
    <property type="nucleotide sequence ID" value="NZ_NCUE01000015.1"/>
</dbReference>
<sequence length="76" mass="8714">MSYEVLLDDLLANLSKKGIDVSKLKITEEQQSVENILNDFISPSRNTTARTVQIVENKKAVTHYELSYSLFILIFH</sequence>
<protein>
    <submittedName>
        <fullName evidence="1">Uncharacterized protein</fullName>
    </submittedName>
</protein>
<organism evidence="1 2">
    <name type="scientific">Streptococcus oralis subsp. tigurinus</name>
    <dbReference type="NCBI Taxonomy" id="1077464"/>
    <lineage>
        <taxon>Bacteria</taxon>
        <taxon>Bacillati</taxon>
        <taxon>Bacillota</taxon>
        <taxon>Bacilli</taxon>
        <taxon>Lactobacillales</taxon>
        <taxon>Streptococcaceae</taxon>
        <taxon>Streptococcus</taxon>
    </lineage>
</organism>
<reference evidence="1 2" key="1">
    <citation type="journal article" date="2016" name="Eur. J. Clin. Microbiol. Infect. Dis.">
        <title>Whole genome sequencing as a tool for phylogenetic analysis of clinical strains of Mitis group streptococci.</title>
        <authorList>
            <person name="Rasmussen L.H."/>
            <person name="Dargis R."/>
            <person name="Hojholt K."/>
            <person name="Christensen J.J."/>
            <person name="Skovgaard O."/>
            <person name="Justesen U.S."/>
            <person name="Rosenvinge F.S."/>
            <person name="Moser C."/>
            <person name="Lukjancenko O."/>
            <person name="Rasmussen S."/>
            <person name="Nielsen X.C."/>
        </authorList>
    </citation>
    <scope>NUCLEOTIDE SEQUENCE [LARGE SCALE GENOMIC DNA]</scope>
    <source>
        <strain evidence="1 2">B_003802_10</strain>
    </source>
</reference>
<name>A0A1X1GDE0_STROR</name>
<evidence type="ECO:0000313" key="1">
    <source>
        <dbReference type="EMBL" id="ORO44805.1"/>
    </source>
</evidence>